<evidence type="ECO:0000313" key="10">
    <source>
        <dbReference type="EMBL" id="EGV43529.1"/>
    </source>
</evidence>
<sequence length="1206" mass="140629">MENILSQIFTSDYNRTSFEDNVLKPIFLNSVKDFVLFDEDGEQEVELSDTEKRTAKKVVKYGEFNTHDNRKIELYEVTVEDFSKVKIARVGLGALVKKLIIGNNAVFATFKYENVTNKHWRFSFIAYDSFFEEGQVQTKETNPKRYTYVFGDNDETYRTAIDRFQELDNKFQIKVKDIQEAFAVEALSKEFFDEYRETHYAKFVKFLTGEEFQKKGSKYELIKVQNASPFLASVFNGSENDEDAKRDARDFCKKLLGQIVFLYFIQKKGWLGATNTNYKEGNGDKNFIQNFFKQAGENDSFYPVWLSKLFYDTLNQKRNNDDFTMPDGTVVKIPYLNGGLFEKESEKFDFLVFPSELFTDLFEFFNRFNFTIYENSPEEHTIAVDPEMLGHIFENLLEDNKDKGAFYTPKEIVQYMTQESLIEYLVTHLGDNTKEGIIQFVKQKNKEALTDTQLIELNNLLDKVKICDPAIGSGAFPMGLLHEIFALKERIAFDTNIGNWNPATVKENIIQNSIYGVDIEKGAVDIAQLRFWLSLIVDAEEPKPLPNLAYKIVVGNSLVGKFENEIIEIDWSTDDTSAGLFAQDIINEKSKLLKTISDKQKQFFTADATHKTALKKEIRDLKLDILSKQLALMIATKGYQKQTGKKLTKKETEKWLETQGWIRTKEKIEILKLNNKPFNHFDWRLDFPEILNPIVTENTGFDIVIGNPPYIKEYTSKEAFDGFRSSDYYQGKMDLWYGFACISIDLLKEKGVECFIAQNNWITSAGASIFRNKVLNETKIKLFTDFWNYKVFKSAGIQTMIYLLKKEIPTGLYPLKYSLLKDDTIKESELEHFLNFNNDVGIDEKYILDFDSTLYYDSLITFNNPRIDSVLNLVLENNIEYLSSNDIAQGIVYPQDKLNKKNADKLGEDFKLNEGVFQLNEKELNNLNLSKDENKIIKPFYSTSELHRYFGYKENKEWIIYTKSDIKNNINSYPTIKSHLDKYSTIITSDNKPYGLHRARNEDFFIGEKIISLRKNNKPCFTYTNFDCYVSQTFYSIKTDRFDLKYLTSLLNSKLIAFWLRFKGKMQGNNYQIDKEPLVNIPVLQPTNIDIFKVLTDYLLYLHDPIKKDIVSHTENERIASHIEDVLDMMVYELYFENHMKEKGLDVLQFINPEPIENIKDEVKNAEIIKDFYLWYQKPENAVRQRILLIETRSKDTLAVIRKSVN</sequence>
<dbReference type="Pfam" id="PF07669">
    <property type="entry name" value="Eco57I"/>
    <property type="match status" value="1"/>
</dbReference>
<dbReference type="GO" id="GO:0009307">
    <property type="term" value="P:DNA restriction-modification system"/>
    <property type="evidence" value="ECO:0007669"/>
    <property type="project" value="UniProtKB-KW"/>
</dbReference>
<evidence type="ECO:0000256" key="7">
    <source>
        <dbReference type="ARBA" id="ARBA00047942"/>
    </source>
</evidence>
<dbReference type="InterPro" id="IPR050953">
    <property type="entry name" value="N4_N6_ade-DNA_methylase"/>
</dbReference>
<evidence type="ECO:0000256" key="2">
    <source>
        <dbReference type="ARBA" id="ARBA00022603"/>
    </source>
</evidence>
<evidence type="ECO:0000256" key="3">
    <source>
        <dbReference type="ARBA" id="ARBA00022679"/>
    </source>
</evidence>
<dbReference type="eggNOG" id="COG0827">
    <property type="taxonomic scope" value="Bacteria"/>
</dbReference>
<dbReference type="InterPro" id="IPR002052">
    <property type="entry name" value="DNA_methylase_N6_adenine_CS"/>
</dbReference>
<dbReference type="Gene3D" id="3.40.50.150">
    <property type="entry name" value="Vaccinia Virus protein VP39"/>
    <property type="match status" value="1"/>
</dbReference>
<dbReference type="Proteomes" id="UP000003730">
    <property type="component" value="Unassembled WGS sequence"/>
</dbReference>
<dbReference type="InterPro" id="IPR011639">
    <property type="entry name" value="MethylTrfase_TaqI-like_dom"/>
</dbReference>
<evidence type="ECO:0000313" key="11">
    <source>
        <dbReference type="Proteomes" id="UP000003730"/>
    </source>
</evidence>
<dbReference type="PROSITE" id="PS00092">
    <property type="entry name" value="N6_MTASE"/>
    <property type="match status" value="1"/>
</dbReference>
<feature type="domain" description="Type II methyltransferase M.TaqI-like" evidence="8">
    <location>
        <begin position="512"/>
        <end position="792"/>
    </location>
</feature>
<dbReference type="eggNOG" id="COG1002">
    <property type="taxonomic scope" value="Bacteria"/>
</dbReference>
<evidence type="ECO:0000256" key="4">
    <source>
        <dbReference type="ARBA" id="ARBA00022691"/>
    </source>
</evidence>
<dbReference type="AlphaFoldDB" id="G2EDE2"/>
<dbReference type="REBASE" id="41405">
    <property type="entry name" value="Bar59ORF1291P"/>
</dbReference>
<dbReference type="SUPFAM" id="SSF116734">
    <property type="entry name" value="DNA methylase specificity domain"/>
    <property type="match status" value="1"/>
</dbReference>
<dbReference type="SUPFAM" id="SSF53335">
    <property type="entry name" value="S-adenosyl-L-methionine-dependent methyltransferases"/>
    <property type="match status" value="1"/>
</dbReference>
<organism evidence="10 11">
    <name type="scientific">Bizionia argentinensis JUB59</name>
    <dbReference type="NCBI Taxonomy" id="1046627"/>
    <lineage>
        <taxon>Bacteria</taxon>
        <taxon>Pseudomonadati</taxon>
        <taxon>Bacteroidota</taxon>
        <taxon>Flavobacteriia</taxon>
        <taxon>Flavobacteriales</taxon>
        <taxon>Flavobacteriaceae</taxon>
        <taxon>Bizionia</taxon>
    </lineage>
</organism>
<dbReference type="EMBL" id="AFXZ01000025">
    <property type="protein sequence ID" value="EGV43529.1"/>
    <property type="molecule type" value="Genomic_DNA"/>
</dbReference>
<keyword evidence="6" id="KW-0238">DNA-binding</keyword>
<evidence type="ECO:0000256" key="1">
    <source>
        <dbReference type="ARBA" id="ARBA00011900"/>
    </source>
</evidence>
<keyword evidence="4" id="KW-0949">S-adenosyl-L-methionine</keyword>
<name>G2EDE2_9FLAO</name>
<evidence type="ECO:0000259" key="9">
    <source>
        <dbReference type="Pfam" id="PF12950"/>
    </source>
</evidence>
<dbReference type="RefSeq" id="WP_008637175.1">
    <property type="nucleotide sequence ID" value="NZ_AFXZ01000025.1"/>
</dbReference>
<dbReference type="OrthoDB" id="32195at2"/>
<dbReference type="InterPro" id="IPR025931">
    <property type="entry name" value="TaqI_C"/>
</dbReference>
<dbReference type="PANTHER" id="PTHR33841:SF1">
    <property type="entry name" value="DNA METHYLTRANSFERASE A"/>
    <property type="match status" value="1"/>
</dbReference>
<dbReference type="GO" id="GO:0003677">
    <property type="term" value="F:DNA binding"/>
    <property type="evidence" value="ECO:0007669"/>
    <property type="project" value="UniProtKB-KW"/>
</dbReference>
<keyword evidence="5" id="KW-0680">Restriction system</keyword>
<comment type="caution">
    <text evidence="10">The sequence shown here is derived from an EMBL/GenBank/DDBJ whole genome shotgun (WGS) entry which is preliminary data.</text>
</comment>
<dbReference type="Pfam" id="PF12950">
    <property type="entry name" value="TaqI_C"/>
    <property type="match status" value="1"/>
</dbReference>
<keyword evidence="2" id="KW-0489">Methyltransferase</keyword>
<dbReference type="InterPro" id="IPR029063">
    <property type="entry name" value="SAM-dependent_MTases_sf"/>
</dbReference>
<reference evidence="10 11" key="1">
    <citation type="journal article" date="2008" name="Int. J. Syst. Evol. Microbiol.">
        <title>Bizionia argentinensis sp. nov., isolated from surface marine water in Antarctica.</title>
        <authorList>
            <person name="Bercovich A."/>
            <person name="Vazquez S.C."/>
            <person name="Yankilevich P."/>
            <person name="Coria S.H."/>
            <person name="Foti M."/>
            <person name="Hernandez E."/>
            <person name="Vidal A."/>
            <person name="Ruberto L."/>
            <person name="Melo C."/>
            <person name="Marenssi S."/>
            <person name="Criscuolo M."/>
            <person name="Memoli M."/>
            <person name="Arguelles M."/>
            <person name="Mac Cormack W.P."/>
        </authorList>
    </citation>
    <scope>NUCLEOTIDE SEQUENCE [LARGE SCALE GENOMIC DNA]</scope>
    <source>
        <strain evidence="10 11">JUB59</strain>
    </source>
</reference>
<accession>G2EDE2</accession>
<evidence type="ECO:0000259" key="8">
    <source>
        <dbReference type="Pfam" id="PF07669"/>
    </source>
</evidence>
<dbReference type="PANTHER" id="PTHR33841">
    <property type="entry name" value="DNA METHYLTRANSFERASE YEEA-RELATED"/>
    <property type="match status" value="1"/>
</dbReference>
<dbReference type="PATRIC" id="fig|1046627.3.peg.1540"/>
<dbReference type="EC" id="2.1.1.72" evidence="1"/>
<proteinExistence type="predicted"/>
<evidence type="ECO:0000256" key="6">
    <source>
        <dbReference type="ARBA" id="ARBA00023125"/>
    </source>
</evidence>
<evidence type="ECO:0000256" key="5">
    <source>
        <dbReference type="ARBA" id="ARBA00022747"/>
    </source>
</evidence>
<feature type="domain" description="TaqI-like C-terminal specificity" evidence="9">
    <location>
        <begin position="964"/>
        <end position="1083"/>
    </location>
</feature>
<dbReference type="PRINTS" id="PR00507">
    <property type="entry name" value="N12N6MTFRASE"/>
</dbReference>
<keyword evidence="11" id="KW-1185">Reference proteome</keyword>
<dbReference type="STRING" id="1046627.BZARG_1291"/>
<dbReference type="GO" id="GO:0032259">
    <property type="term" value="P:methylation"/>
    <property type="evidence" value="ECO:0007669"/>
    <property type="project" value="UniProtKB-KW"/>
</dbReference>
<comment type="catalytic activity">
    <reaction evidence="7">
        <text>a 2'-deoxyadenosine in DNA + S-adenosyl-L-methionine = an N(6)-methyl-2'-deoxyadenosine in DNA + S-adenosyl-L-homocysteine + H(+)</text>
        <dbReference type="Rhea" id="RHEA:15197"/>
        <dbReference type="Rhea" id="RHEA-COMP:12418"/>
        <dbReference type="Rhea" id="RHEA-COMP:12419"/>
        <dbReference type="ChEBI" id="CHEBI:15378"/>
        <dbReference type="ChEBI" id="CHEBI:57856"/>
        <dbReference type="ChEBI" id="CHEBI:59789"/>
        <dbReference type="ChEBI" id="CHEBI:90615"/>
        <dbReference type="ChEBI" id="CHEBI:90616"/>
        <dbReference type="EC" id="2.1.1.72"/>
    </reaction>
</comment>
<keyword evidence="3" id="KW-0808">Transferase</keyword>
<gene>
    <name evidence="10" type="ORF">BZARG_1291</name>
</gene>
<protein>
    <recommendedName>
        <fullName evidence="1">site-specific DNA-methyltransferase (adenine-specific)</fullName>
        <ecNumber evidence="1">2.1.1.72</ecNumber>
    </recommendedName>
</protein>
<dbReference type="GO" id="GO:0009007">
    <property type="term" value="F:site-specific DNA-methyltransferase (adenine-specific) activity"/>
    <property type="evidence" value="ECO:0007669"/>
    <property type="project" value="UniProtKB-EC"/>
</dbReference>